<dbReference type="EMBL" id="JZWV01000698">
    <property type="protein sequence ID" value="KJY28851.1"/>
    <property type="molecule type" value="Genomic_DNA"/>
</dbReference>
<protein>
    <submittedName>
        <fullName evidence="2">Uncharacterized protein</fullName>
    </submittedName>
</protein>
<feature type="transmembrane region" description="Helical" evidence="1">
    <location>
        <begin position="20"/>
        <end position="41"/>
    </location>
</feature>
<keyword evidence="3" id="KW-1185">Reference proteome</keyword>
<keyword evidence="1" id="KW-0472">Membrane</keyword>
<evidence type="ECO:0000313" key="3">
    <source>
        <dbReference type="Proteomes" id="UP000033551"/>
    </source>
</evidence>
<proteinExistence type="predicted"/>
<dbReference type="Proteomes" id="UP000033551">
    <property type="component" value="Unassembled WGS sequence"/>
</dbReference>
<organism evidence="2 3">
    <name type="scientific">Streptomyces katrae</name>
    <dbReference type="NCBI Taxonomy" id="68223"/>
    <lineage>
        <taxon>Bacteria</taxon>
        <taxon>Bacillati</taxon>
        <taxon>Actinomycetota</taxon>
        <taxon>Actinomycetes</taxon>
        <taxon>Kitasatosporales</taxon>
        <taxon>Streptomycetaceae</taxon>
        <taxon>Streptomyces</taxon>
    </lineage>
</organism>
<feature type="transmembrane region" description="Helical" evidence="1">
    <location>
        <begin position="86"/>
        <end position="107"/>
    </location>
</feature>
<gene>
    <name evidence="2" type="ORF">VR44_24385</name>
</gene>
<sequence length="131" mass="14446">MRALVYDNAFRGRARRRQAWGFCLLAASAGIWLWIAAQLVLPYSVTGGDDSKCQSRVFYTKETDRGRPYEGYADAEGTRCTAERDWAGLLALLLLSLPTAVVGTVLYTSGSTGHRLSEHAAEVNRLKEFSA</sequence>
<comment type="caution">
    <text evidence="2">The sequence shown here is derived from an EMBL/GenBank/DDBJ whole genome shotgun (WGS) entry which is preliminary data.</text>
</comment>
<reference evidence="2 3" key="1">
    <citation type="submission" date="2015-02" db="EMBL/GenBank/DDBJ databases">
        <authorList>
            <person name="Ju K.-S."/>
            <person name="Doroghazi J.R."/>
            <person name="Metcalf W."/>
        </authorList>
    </citation>
    <scope>NUCLEOTIDE SEQUENCE [LARGE SCALE GENOMIC DNA]</scope>
    <source>
        <strain evidence="2 3">NRRL ISP-5550</strain>
    </source>
</reference>
<dbReference type="AlphaFoldDB" id="A0A0F4J7D4"/>
<dbReference type="OrthoDB" id="4296493at2"/>
<name>A0A0F4J7D4_9ACTN</name>
<keyword evidence="1" id="KW-0812">Transmembrane</keyword>
<dbReference type="PATRIC" id="fig|68223.7.peg.864"/>
<evidence type="ECO:0000313" key="2">
    <source>
        <dbReference type="EMBL" id="KJY28851.1"/>
    </source>
</evidence>
<keyword evidence="1" id="KW-1133">Transmembrane helix</keyword>
<accession>A0A0F4J7D4</accession>
<evidence type="ECO:0000256" key="1">
    <source>
        <dbReference type="SAM" id="Phobius"/>
    </source>
</evidence>
<dbReference type="STRING" id="68223.GCA_002028425_00081"/>